<protein>
    <submittedName>
        <fullName evidence="2">Uncharacterized protein</fullName>
    </submittedName>
</protein>
<keyword evidence="3" id="KW-1185">Reference proteome</keyword>
<feature type="region of interest" description="Disordered" evidence="1">
    <location>
        <begin position="34"/>
        <end position="84"/>
    </location>
</feature>
<feature type="compositionally biased region" description="Basic residues" evidence="1">
    <location>
        <begin position="35"/>
        <end position="44"/>
    </location>
</feature>
<reference evidence="2" key="1">
    <citation type="journal article" date="2023" name="Science">
        <title>Genome structures resolve the early diversification of teleost fishes.</title>
        <authorList>
            <person name="Parey E."/>
            <person name="Louis A."/>
            <person name="Montfort J."/>
            <person name="Bouchez O."/>
            <person name="Roques C."/>
            <person name="Iampietro C."/>
            <person name="Lluch J."/>
            <person name="Castinel A."/>
            <person name="Donnadieu C."/>
            <person name="Desvignes T."/>
            <person name="Floi Bucao C."/>
            <person name="Jouanno E."/>
            <person name="Wen M."/>
            <person name="Mejri S."/>
            <person name="Dirks R."/>
            <person name="Jansen H."/>
            <person name="Henkel C."/>
            <person name="Chen W.J."/>
            <person name="Zahm M."/>
            <person name="Cabau C."/>
            <person name="Klopp C."/>
            <person name="Thompson A.W."/>
            <person name="Robinson-Rechavi M."/>
            <person name="Braasch I."/>
            <person name="Lecointre G."/>
            <person name="Bobe J."/>
            <person name="Postlethwait J.H."/>
            <person name="Berthelot C."/>
            <person name="Roest Crollius H."/>
            <person name="Guiguen Y."/>
        </authorList>
    </citation>
    <scope>NUCLEOTIDE SEQUENCE</scope>
    <source>
        <strain evidence="2">WJC10195</strain>
    </source>
</reference>
<evidence type="ECO:0000313" key="3">
    <source>
        <dbReference type="Proteomes" id="UP001152622"/>
    </source>
</evidence>
<organism evidence="2 3">
    <name type="scientific">Synaphobranchus kaupii</name>
    <name type="common">Kaup's arrowtooth eel</name>
    <dbReference type="NCBI Taxonomy" id="118154"/>
    <lineage>
        <taxon>Eukaryota</taxon>
        <taxon>Metazoa</taxon>
        <taxon>Chordata</taxon>
        <taxon>Craniata</taxon>
        <taxon>Vertebrata</taxon>
        <taxon>Euteleostomi</taxon>
        <taxon>Actinopterygii</taxon>
        <taxon>Neopterygii</taxon>
        <taxon>Teleostei</taxon>
        <taxon>Anguilliformes</taxon>
        <taxon>Synaphobranchidae</taxon>
        <taxon>Synaphobranchus</taxon>
    </lineage>
</organism>
<comment type="caution">
    <text evidence="2">The sequence shown here is derived from an EMBL/GenBank/DDBJ whole genome shotgun (WGS) entry which is preliminary data.</text>
</comment>
<dbReference type="AlphaFoldDB" id="A0A9Q1ETS4"/>
<sequence length="84" mass="9452">MAEMSEWCGIPIQGPRELLNQLNNDDRVEHLANRPSRHLSRRRPATVCTGKCTPHTAHQRSSPTLADDKMEGVNLPLTVHQTTK</sequence>
<name>A0A9Q1ETS4_SYNKA</name>
<accession>A0A9Q1ETS4</accession>
<dbReference type="EMBL" id="JAINUF010000012">
    <property type="protein sequence ID" value="KAJ8344888.1"/>
    <property type="molecule type" value="Genomic_DNA"/>
</dbReference>
<gene>
    <name evidence="2" type="ORF">SKAU_G00290810</name>
</gene>
<proteinExistence type="predicted"/>
<evidence type="ECO:0000313" key="2">
    <source>
        <dbReference type="EMBL" id="KAJ8344888.1"/>
    </source>
</evidence>
<evidence type="ECO:0000256" key="1">
    <source>
        <dbReference type="SAM" id="MobiDB-lite"/>
    </source>
</evidence>
<dbReference type="Proteomes" id="UP001152622">
    <property type="component" value="Chromosome 12"/>
</dbReference>